<evidence type="ECO:0000313" key="7">
    <source>
        <dbReference type="Proteomes" id="UP000285768"/>
    </source>
</evidence>
<evidence type="ECO:0000313" key="6">
    <source>
        <dbReference type="EMBL" id="QAB16817.1"/>
    </source>
</evidence>
<dbReference type="EMBL" id="CP035037">
    <property type="protein sequence ID" value="QAB16817.1"/>
    <property type="molecule type" value="Genomic_DNA"/>
</dbReference>
<dbReference type="Pfam" id="PF00534">
    <property type="entry name" value="Glycos_transf_1"/>
    <property type="match status" value="1"/>
</dbReference>
<dbReference type="SUPFAM" id="SSF53756">
    <property type="entry name" value="UDP-Glycosyltransferase/glycogen phosphorylase"/>
    <property type="match status" value="1"/>
</dbReference>
<keyword evidence="7" id="KW-1185">Reference proteome</keyword>
<reference evidence="6 7" key="1">
    <citation type="submission" date="2019-01" db="EMBL/GenBank/DDBJ databases">
        <title>Leucobacter muris sp. nov. isolated from the nose of a laboratory mouse.</title>
        <authorList>
            <person name="Benga L."/>
            <person name="Sproeer C."/>
            <person name="Schumann P."/>
            <person name="Verbarg S."/>
            <person name="Bunk B."/>
            <person name="Engelhardt E."/>
            <person name="Benten P.M."/>
            <person name="Sager M."/>
        </authorList>
    </citation>
    <scope>NUCLEOTIDE SEQUENCE [LARGE SCALE GENOMIC DNA]</scope>
    <source>
        <strain evidence="6 7">DSM 101948</strain>
    </source>
</reference>
<proteinExistence type="predicted"/>
<dbReference type="InterPro" id="IPR001296">
    <property type="entry name" value="Glyco_trans_1"/>
</dbReference>
<evidence type="ECO:0000259" key="4">
    <source>
        <dbReference type="Pfam" id="PF00534"/>
    </source>
</evidence>
<feature type="domain" description="Glycosyltransferase subfamily 4-like N-terminal" evidence="5">
    <location>
        <begin position="20"/>
        <end position="189"/>
    </location>
</feature>
<dbReference type="CDD" id="cd03794">
    <property type="entry name" value="GT4_WbuB-like"/>
    <property type="match status" value="1"/>
</dbReference>
<keyword evidence="3" id="KW-0808">Transferase</keyword>
<evidence type="ECO:0000256" key="3">
    <source>
        <dbReference type="ARBA" id="ARBA00022679"/>
    </source>
</evidence>
<name>A0ABX5QCM3_9MICO</name>
<dbReference type="RefSeq" id="WP_041205414.1">
    <property type="nucleotide sequence ID" value="NZ_CP035037.1"/>
</dbReference>
<dbReference type="Proteomes" id="UP000285768">
    <property type="component" value="Chromosome"/>
</dbReference>
<evidence type="ECO:0000259" key="5">
    <source>
        <dbReference type="Pfam" id="PF13579"/>
    </source>
</evidence>
<accession>A0ABX5QCM3</accession>
<dbReference type="InterPro" id="IPR028098">
    <property type="entry name" value="Glyco_trans_4-like_N"/>
</dbReference>
<sequence length="392" mass="42705">MRVAIASRIFNPEPSAASFRLEALARAFADHGHDVTVFTSTIPRERRGEAASFAQRTAWMRVRRFPVVRNRSGYVRGYVPYLSFDIPLFFRLLCSRRFDVIITEPPPTTGAVVRLVAGLRRVPYMYYAADIWADAAQQTASAAFVVRAVRIVERWALRGASAVLSVSDGVTARLAALGASDRALTIGNGIDVEAFNFTGETESDEDPLFVYAGTSSEWHGSGIFVEAFAEVLRELPEARLLFIGGGSERDELEQKARRIGIEGSVDFRPSVAPAQLAEILRRSTASLASQRPEVGYDYAFPTKLYASAACGTPLIFAGSGPAVEFVASEVDGTPIGRAAAYTPAAVSESMIETVRHAASRDRRLAVAKWARNQVAISRPAELAVRRAEELLS</sequence>
<dbReference type="Gene3D" id="3.40.50.2000">
    <property type="entry name" value="Glycogen Phosphorylase B"/>
    <property type="match status" value="2"/>
</dbReference>
<feature type="domain" description="Glycosyl transferase family 1" evidence="4">
    <location>
        <begin position="201"/>
        <end position="333"/>
    </location>
</feature>
<protein>
    <recommendedName>
        <fullName evidence="1">D-inositol 3-phosphate glycosyltransferase</fullName>
    </recommendedName>
</protein>
<dbReference type="PANTHER" id="PTHR45947">
    <property type="entry name" value="SULFOQUINOVOSYL TRANSFERASE SQD2"/>
    <property type="match status" value="1"/>
</dbReference>
<dbReference type="Pfam" id="PF13579">
    <property type="entry name" value="Glyco_trans_4_4"/>
    <property type="match status" value="1"/>
</dbReference>
<evidence type="ECO:0000256" key="1">
    <source>
        <dbReference type="ARBA" id="ARBA00021292"/>
    </source>
</evidence>
<organism evidence="6 7">
    <name type="scientific">Leucobacter muris</name>
    <dbReference type="NCBI Taxonomy" id="1935379"/>
    <lineage>
        <taxon>Bacteria</taxon>
        <taxon>Bacillati</taxon>
        <taxon>Actinomycetota</taxon>
        <taxon>Actinomycetes</taxon>
        <taxon>Micrococcales</taxon>
        <taxon>Microbacteriaceae</taxon>
        <taxon>Leucobacter</taxon>
    </lineage>
</organism>
<keyword evidence="2" id="KW-0328">Glycosyltransferase</keyword>
<dbReference type="PANTHER" id="PTHR45947:SF3">
    <property type="entry name" value="SULFOQUINOVOSYL TRANSFERASE SQD2"/>
    <property type="match status" value="1"/>
</dbReference>
<gene>
    <name evidence="6" type="ORF">Leucomu_01700</name>
</gene>
<evidence type="ECO:0000256" key="2">
    <source>
        <dbReference type="ARBA" id="ARBA00022676"/>
    </source>
</evidence>
<dbReference type="InterPro" id="IPR050194">
    <property type="entry name" value="Glycosyltransferase_grp1"/>
</dbReference>